<dbReference type="CDD" id="cd04301">
    <property type="entry name" value="NAT_SF"/>
    <property type="match status" value="1"/>
</dbReference>
<evidence type="ECO:0000259" key="1">
    <source>
        <dbReference type="PROSITE" id="PS51186"/>
    </source>
</evidence>
<dbReference type="InterPro" id="IPR000182">
    <property type="entry name" value="GNAT_dom"/>
</dbReference>
<dbReference type="Proteomes" id="UP001200022">
    <property type="component" value="Unassembled WGS sequence"/>
</dbReference>
<dbReference type="EMBL" id="JAKKDV010000002">
    <property type="protein sequence ID" value="MCF7560551.1"/>
    <property type="molecule type" value="Genomic_DNA"/>
</dbReference>
<reference evidence="2 3" key="1">
    <citation type="submission" date="2022-01" db="EMBL/GenBank/DDBJ databases">
        <title>Draft genome sequence of Sabulilitoribacter multivorans KCTC 32326.</title>
        <authorList>
            <person name="Oh J.-S."/>
        </authorList>
    </citation>
    <scope>NUCLEOTIDE SEQUENCE [LARGE SCALE GENOMIC DNA]</scope>
    <source>
        <strain evidence="2 3">M-M16</strain>
    </source>
</reference>
<accession>A0ABS9IIG2</accession>
<dbReference type="SUPFAM" id="SSF55729">
    <property type="entry name" value="Acyl-CoA N-acyltransferases (Nat)"/>
    <property type="match status" value="1"/>
</dbReference>
<gene>
    <name evidence="2" type="ORF">L3X39_07870</name>
</gene>
<dbReference type="Gene3D" id="3.40.630.30">
    <property type="match status" value="1"/>
</dbReference>
<proteinExistence type="predicted"/>
<sequence length="98" mass="11150">MVGICSFFKNNSAQIPYENQYQLRGMAVLQKFQGKGIGNIILNYGEKLLKNMSIDIVWCNAREAAVNFYKKNGYQIIGDAFNIKDIGIHHAMFKKLDS</sequence>
<protein>
    <submittedName>
        <fullName evidence="2">GNAT family N-acetyltransferase</fullName>
    </submittedName>
</protein>
<dbReference type="Pfam" id="PF00583">
    <property type="entry name" value="Acetyltransf_1"/>
    <property type="match status" value="1"/>
</dbReference>
<feature type="domain" description="N-acetyltransferase" evidence="1">
    <location>
        <begin position="1"/>
        <end position="97"/>
    </location>
</feature>
<evidence type="ECO:0000313" key="3">
    <source>
        <dbReference type="Proteomes" id="UP001200022"/>
    </source>
</evidence>
<dbReference type="InterPro" id="IPR016181">
    <property type="entry name" value="Acyl_CoA_acyltransferase"/>
</dbReference>
<keyword evidence="3" id="KW-1185">Reference proteome</keyword>
<comment type="caution">
    <text evidence="2">The sequence shown here is derived from an EMBL/GenBank/DDBJ whole genome shotgun (WGS) entry which is preliminary data.</text>
</comment>
<dbReference type="PROSITE" id="PS51186">
    <property type="entry name" value="GNAT"/>
    <property type="match status" value="1"/>
</dbReference>
<organism evidence="2 3">
    <name type="scientific">Flaviramulus multivorans</name>
    <dbReference type="NCBI Taxonomy" id="1304750"/>
    <lineage>
        <taxon>Bacteria</taxon>
        <taxon>Pseudomonadati</taxon>
        <taxon>Bacteroidota</taxon>
        <taxon>Flavobacteriia</taxon>
        <taxon>Flavobacteriales</taxon>
        <taxon>Flavobacteriaceae</taxon>
        <taxon>Flaviramulus</taxon>
    </lineage>
</organism>
<name>A0ABS9IIG2_9FLAO</name>
<evidence type="ECO:0000313" key="2">
    <source>
        <dbReference type="EMBL" id="MCF7560551.1"/>
    </source>
</evidence>